<dbReference type="EMBL" id="JAVRHX010000006">
    <property type="protein sequence ID" value="MDT0596308.1"/>
    <property type="molecule type" value="Genomic_DNA"/>
</dbReference>
<reference evidence="6 7" key="1">
    <citation type="submission" date="2023-09" db="EMBL/GenBank/DDBJ databases">
        <authorList>
            <person name="Rey-Velasco X."/>
        </authorList>
    </citation>
    <scope>NUCLEOTIDE SEQUENCE [LARGE SCALE GENOMIC DNA]</scope>
    <source>
        <strain evidence="6 7">P117</strain>
    </source>
</reference>
<gene>
    <name evidence="6" type="ORF">RM552_15750</name>
</gene>
<protein>
    <submittedName>
        <fullName evidence="6">HlyD family efflux transporter periplasmic adaptor subunit</fullName>
    </submittedName>
</protein>
<dbReference type="Pfam" id="PF25967">
    <property type="entry name" value="RND-MFP_C"/>
    <property type="match status" value="1"/>
</dbReference>
<proteinExistence type="predicted"/>
<comment type="subcellular location">
    <subcellularLocation>
        <location evidence="1">Cell envelope</location>
    </subcellularLocation>
</comment>
<evidence type="ECO:0000259" key="5">
    <source>
        <dbReference type="Pfam" id="PF25967"/>
    </source>
</evidence>
<keyword evidence="4" id="KW-0472">Membrane</keyword>
<evidence type="ECO:0000256" key="1">
    <source>
        <dbReference type="ARBA" id="ARBA00004196"/>
    </source>
</evidence>
<dbReference type="Gene3D" id="2.40.30.170">
    <property type="match status" value="1"/>
</dbReference>
<keyword evidence="2 3" id="KW-0175">Coiled coil</keyword>
<keyword evidence="4" id="KW-1133">Transmembrane helix</keyword>
<dbReference type="PANTHER" id="PTHR32347">
    <property type="entry name" value="EFFLUX SYSTEM COMPONENT YKNX-RELATED"/>
    <property type="match status" value="1"/>
</dbReference>
<evidence type="ECO:0000313" key="6">
    <source>
        <dbReference type="EMBL" id="MDT0596308.1"/>
    </source>
</evidence>
<dbReference type="Gene3D" id="2.40.420.20">
    <property type="match status" value="1"/>
</dbReference>
<dbReference type="InterPro" id="IPR050465">
    <property type="entry name" value="UPF0194_transport"/>
</dbReference>
<dbReference type="Gene3D" id="2.40.50.100">
    <property type="match status" value="1"/>
</dbReference>
<dbReference type="RefSeq" id="WP_311369831.1">
    <property type="nucleotide sequence ID" value="NZ_JAVRHX010000006.1"/>
</dbReference>
<keyword evidence="7" id="KW-1185">Reference proteome</keyword>
<feature type="coiled-coil region" evidence="3">
    <location>
        <begin position="189"/>
        <end position="237"/>
    </location>
</feature>
<evidence type="ECO:0000256" key="3">
    <source>
        <dbReference type="SAM" id="Coils"/>
    </source>
</evidence>
<dbReference type="Gene3D" id="1.10.287.470">
    <property type="entry name" value="Helix hairpin bin"/>
    <property type="match status" value="1"/>
</dbReference>
<dbReference type="PANTHER" id="PTHR32347:SF23">
    <property type="entry name" value="BLL5650 PROTEIN"/>
    <property type="match status" value="1"/>
</dbReference>
<evidence type="ECO:0000313" key="7">
    <source>
        <dbReference type="Proteomes" id="UP001253545"/>
    </source>
</evidence>
<feature type="domain" description="Multidrug resistance protein MdtA-like C-terminal permuted SH3" evidence="5">
    <location>
        <begin position="359"/>
        <end position="406"/>
    </location>
</feature>
<name>A0ABU2ZUI9_9ALTE</name>
<dbReference type="Proteomes" id="UP001253545">
    <property type="component" value="Unassembled WGS sequence"/>
</dbReference>
<feature type="transmembrane region" description="Helical" evidence="4">
    <location>
        <begin position="12"/>
        <end position="35"/>
    </location>
</feature>
<evidence type="ECO:0000256" key="4">
    <source>
        <dbReference type="SAM" id="Phobius"/>
    </source>
</evidence>
<dbReference type="InterPro" id="IPR058627">
    <property type="entry name" value="MdtA-like_C"/>
</dbReference>
<evidence type="ECO:0000256" key="2">
    <source>
        <dbReference type="ARBA" id="ARBA00023054"/>
    </source>
</evidence>
<accession>A0ABU2ZUI9</accession>
<comment type="caution">
    <text evidence="6">The sequence shown here is derived from an EMBL/GenBank/DDBJ whole genome shotgun (WGS) entry which is preliminary data.</text>
</comment>
<sequence length="418" mass="46860">MDIVRTKSNKKWKSLVLICTALVMVTITVLYWFLWSDNSSYIADRDTLLISQVQEGELLVNVRGIGVLAPQDVRWIATNISGKIERILVKAGAIVSEGDVIMHLSNPLLMQTLEETKWELDEAYAQSKALRVSLESEVLDQEAQVINEKLNYERSLLTLNAQKTLMKQGVNAVSAIDHEAIKIEVAQNKQRWELAIKRLGKQKENVDAQMLANQARLNRMQKTVERAKDQVDSLTVRASIDAIVQEMPMELGQQVNQGTNLARLAKRGEFIAELRVPENLIQDVQIGQIVELDTRTSKVSGEVQRIDPAVENGVVQVDIALTQTAPSEARPELTIEGIIQIAKIPNALFIQRPMFAKSYGESYVYLVNESGKHASKHKVTFGQASNNFIEIKSGLAKDQKVIVSDVSAWEMHQQIRIN</sequence>
<organism evidence="6 7">
    <name type="scientific">Glaciecola petra</name>
    <dbReference type="NCBI Taxonomy" id="3075602"/>
    <lineage>
        <taxon>Bacteria</taxon>
        <taxon>Pseudomonadati</taxon>
        <taxon>Pseudomonadota</taxon>
        <taxon>Gammaproteobacteria</taxon>
        <taxon>Alteromonadales</taxon>
        <taxon>Alteromonadaceae</taxon>
        <taxon>Glaciecola</taxon>
    </lineage>
</organism>
<keyword evidence="4" id="KW-0812">Transmembrane</keyword>